<comment type="caution">
    <text evidence="1">The sequence shown here is derived from an EMBL/GenBank/DDBJ whole genome shotgun (WGS) entry which is preliminary data.</text>
</comment>
<gene>
    <name evidence="1" type="ORF">LCGC14_2969950</name>
</gene>
<dbReference type="EMBL" id="LAZR01060355">
    <property type="protein sequence ID" value="KKK65853.1"/>
    <property type="molecule type" value="Genomic_DNA"/>
</dbReference>
<evidence type="ECO:0000313" key="1">
    <source>
        <dbReference type="EMBL" id="KKK65853.1"/>
    </source>
</evidence>
<dbReference type="InterPro" id="IPR046341">
    <property type="entry name" value="SET_dom_sf"/>
</dbReference>
<feature type="non-terminal residue" evidence="1">
    <location>
        <position position="1"/>
    </location>
</feature>
<proteinExistence type="predicted"/>
<reference evidence="1" key="1">
    <citation type="journal article" date="2015" name="Nature">
        <title>Complex archaea that bridge the gap between prokaryotes and eukaryotes.</title>
        <authorList>
            <person name="Spang A."/>
            <person name="Saw J.H."/>
            <person name="Jorgensen S.L."/>
            <person name="Zaremba-Niedzwiedzka K."/>
            <person name="Martijn J."/>
            <person name="Lind A.E."/>
            <person name="van Eijk R."/>
            <person name="Schleper C."/>
            <person name="Guy L."/>
            <person name="Ettema T.J."/>
        </authorList>
    </citation>
    <scope>NUCLEOTIDE SEQUENCE</scope>
</reference>
<name>A0A0F8XAP5_9ZZZZ</name>
<sequence>ERTTMIGGVPMQGLFARRPLVEGRSVGMVTGEVLYTREEMEKRARRSNKVFDIRVWGHAAWVDARATWAGLMNHKWSWPYDGARAVARPLRNANGAWFPFFANATVRESGEIVAARFSGHDPFEPDLSAVLSDEELTFDYGAPYCSATRVRPVWDLQQAPASLVDAVKGTDPFWKPLRDLAARSRVAWPAATRDAFSDAMIEQYQMLFI</sequence>
<organism evidence="1">
    <name type="scientific">marine sediment metagenome</name>
    <dbReference type="NCBI Taxonomy" id="412755"/>
    <lineage>
        <taxon>unclassified sequences</taxon>
        <taxon>metagenomes</taxon>
        <taxon>ecological metagenomes</taxon>
    </lineage>
</organism>
<dbReference type="AlphaFoldDB" id="A0A0F8XAP5"/>
<dbReference type="Gene3D" id="2.170.270.10">
    <property type="entry name" value="SET domain"/>
    <property type="match status" value="1"/>
</dbReference>
<accession>A0A0F8XAP5</accession>
<evidence type="ECO:0008006" key="2">
    <source>
        <dbReference type="Google" id="ProtNLM"/>
    </source>
</evidence>
<protein>
    <recommendedName>
        <fullName evidence="2">SET domain-containing protein</fullName>
    </recommendedName>
</protein>